<dbReference type="NCBIfam" id="NF045678">
    <property type="entry name" value="TransRegIrrA"/>
    <property type="match status" value="1"/>
</dbReference>
<reference evidence="12 13" key="1">
    <citation type="submission" date="2019-05" db="EMBL/GenBank/DDBJ databases">
        <authorList>
            <person name="Farhan Ul Haque M."/>
        </authorList>
    </citation>
    <scope>NUCLEOTIDE SEQUENCE [LARGE SCALE GENOMIC DNA]</scope>
    <source>
        <strain evidence="12">2</strain>
    </source>
</reference>
<evidence type="ECO:0000256" key="5">
    <source>
        <dbReference type="ARBA" id="ARBA00022491"/>
    </source>
</evidence>
<dbReference type="Proteomes" id="UP000485880">
    <property type="component" value="Unassembled WGS sequence"/>
</dbReference>
<dbReference type="PANTHER" id="PTHR33202">
    <property type="entry name" value="ZINC UPTAKE REGULATION PROTEIN"/>
    <property type="match status" value="1"/>
</dbReference>
<evidence type="ECO:0000256" key="6">
    <source>
        <dbReference type="ARBA" id="ARBA00022723"/>
    </source>
</evidence>
<keyword evidence="4 11" id="KW-0963">Cytoplasm</keyword>
<dbReference type="InterPro" id="IPR036388">
    <property type="entry name" value="WH-like_DNA-bd_sf"/>
</dbReference>
<gene>
    <name evidence="11 12" type="primary">fur</name>
    <name evidence="12" type="ORF">MPC4_10475</name>
</gene>
<dbReference type="SUPFAM" id="SSF46785">
    <property type="entry name" value="Winged helix' DNA-binding domain"/>
    <property type="match status" value="1"/>
</dbReference>
<keyword evidence="13" id="KW-1185">Reference proteome</keyword>
<dbReference type="RefSeq" id="WP_174511049.1">
    <property type="nucleotide sequence ID" value="NZ_CABFMQ020000001.1"/>
</dbReference>
<dbReference type="GO" id="GO:1900376">
    <property type="term" value="P:regulation of secondary metabolite biosynthetic process"/>
    <property type="evidence" value="ECO:0007669"/>
    <property type="project" value="TreeGrafter"/>
</dbReference>
<comment type="subunit">
    <text evidence="11">Homodimer.</text>
</comment>
<keyword evidence="7 11" id="KW-0862">Zinc</keyword>
<dbReference type="Gene3D" id="1.10.10.10">
    <property type="entry name" value="Winged helix-like DNA-binding domain superfamily/Winged helix DNA-binding domain"/>
    <property type="match status" value="1"/>
</dbReference>
<accession>A0A8B6M2P7</accession>
<comment type="similarity">
    <text evidence="2 11">Belongs to the Fur family.</text>
</comment>
<keyword evidence="10 11" id="KW-0804">Transcription</keyword>
<evidence type="ECO:0000256" key="3">
    <source>
        <dbReference type="ARBA" id="ARBA00020910"/>
    </source>
</evidence>
<dbReference type="NCBIfam" id="NF045677">
    <property type="entry name" value="FeRespRegIrr"/>
    <property type="match status" value="1"/>
</dbReference>
<evidence type="ECO:0000256" key="4">
    <source>
        <dbReference type="ARBA" id="ARBA00022490"/>
    </source>
</evidence>
<evidence type="ECO:0000256" key="9">
    <source>
        <dbReference type="ARBA" id="ARBA00023125"/>
    </source>
</evidence>
<evidence type="ECO:0000256" key="10">
    <source>
        <dbReference type="ARBA" id="ARBA00023163"/>
    </source>
</evidence>
<keyword evidence="9 11" id="KW-0238">DNA-binding</keyword>
<dbReference type="AlphaFoldDB" id="A0A8B6M2P7"/>
<evidence type="ECO:0000256" key="11">
    <source>
        <dbReference type="RuleBase" id="RU364037"/>
    </source>
</evidence>
<evidence type="ECO:0000256" key="2">
    <source>
        <dbReference type="ARBA" id="ARBA00007957"/>
    </source>
</evidence>
<dbReference type="GO" id="GO:0008270">
    <property type="term" value="F:zinc ion binding"/>
    <property type="evidence" value="ECO:0007669"/>
    <property type="project" value="TreeGrafter"/>
</dbReference>
<comment type="caution">
    <text evidence="12">The sequence shown here is derived from an EMBL/GenBank/DDBJ whole genome shotgun (WGS) entry which is preliminary data.</text>
</comment>
<dbReference type="PANTHER" id="PTHR33202:SF7">
    <property type="entry name" value="FERRIC UPTAKE REGULATION PROTEIN"/>
    <property type="match status" value="1"/>
</dbReference>
<dbReference type="Pfam" id="PF01475">
    <property type="entry name" value="FUR"/>
    <property type="match status" value="1"/>
</dbReference>
<evidence type="ECO:0000256" key="8">
    <source>
        <dbReference type="ARBA" id="ARBA00023015"/>
    </source>
</evidence>
<dbReference type="CDD" id="cd07153">
    <property type="entry name" value="Fur_like"/>
    <property type="match status" value="1"/>
</dbReference>
<evidence type="ECO:0000256" key="1">
    <source>
        <dbReference type="ARBA" id="ARBA00004496"/>
    </source>
</evidence>
<dbReference type="InterPro" id="IPR002481">
    <property type="entry name" value="FUR"/>
</dbReference>
<keyword evidence="8 11" id="KW-0805">Transcription regulation</keyword>
<protein>
    <recommendedName>
        <fullName evidence="3 11">Ferric uptake regulation protein</fullName>
    </recommendedName>
</protein>
<evidence type="ECO:0000256" key="7">
    <source>
        <dbReference type="ARBA" id="ARBA00022833"/>
    </source>
</evidence>
<organism evidence="12 13">
    <name type="scientific">Methylocella tundrae</name>
    <dbReference type="NCBI Taxonomy" id="227605"/>
    <lineage>
        <taxon>Bacteria</taxon>
        <taxon>Pseudomonadati</taxon>
        <taxon>Pseudomonadota</taxon>
        <taxon>Alphaproteobacteria</taxon>
        <taxon>Hyphomicrobiales</taxon>
        <taxon>Beijerinckiaceae</taxon>
        <taxon>Methylocella</taxon>
    </lineage>
</organism>
<dbReference type="GO" id="GO:0005737">
    <property type="term" value="C:cytoplasm"/>
    <property type="evidence" value="ECO:0007669"/>
    <property type="project" value="UniProtKB-SubCell"/>
</dbReference>
<keyword evidence="11" id="KW-0408">Iron</keyword>
<keyword evidence="6 11" id="KW-0479">Metal-binding</keyword>
<sequence>MNSQVAPRPIFRPAPAIDPKAREFNAKLRSKLRGAGLRPTRQRMALGALLFASGDRHVTAEKLHAEAKQARPPISLATIYNALNQFTAVGLLREIALQGSRTWYDTNTGPHYHFLVENEDDLVDIPPEAIGVLGLPSPPDGMEIIGADLIVRVRKIDQPK</sequence>
<dbReference type="GO" id="GO:0045892">
    <property type="term" value="P:negative regulation of DNA-templated transcription"/>
    <property type="evidence" value="ECO:0007669"/>
    <property type="project" value="TreeGrafter"/>
</dbReference>
<dbReference type="EMBL" id="CABFMQ020000001">
    <property type="protein sequence ID" value="VTZ48520.1"/>
    <property type="molecule type" value="Genomic_DNA"/>
</dbReference>
<name>A0A8B6M2P7_METTU</name>
<dbReference type="GO" id="GO:0003700">
    <property type="term" value="F:DNA-binding transcription factor activity"/>
    <property type="evidence" value="ECO:0007669"/>
    <property type="project" value="UniProtKB-UniRule"/>
</dbReference>
<comment type="subcellular location">
    <subcellularLocation>
        <location evidence="1 11">Cytoplasm</location>
    </subcellularLocation>
</comment>
<dbReference type="FunFam" id="1.10.10.10:FF:000007">
    <property type="entry name" value="Ferric uptake regulation protein"/>
    <property type="match status" value="1"/>
</dbReference>
<dbReference type="GO" id="GO:0000976">
    <property type="term" value="F:transcription cis-regulatory region binding"/>
    <property type="evidence" value="ECO:0007669"/>
    <property type="project" value="TreeGrafter"/>
</dbReference>
<keyword evidence="5 11" id="KW-0678">Repressor</keyword>
<evidence type="ECO:0000313" key="13">
    <source>
        <dbReference type="Proteomes" id="UP000485880"/>
    </source>
</evidence>
<proteinExistence type="inferred from homology"/>
<dbReference type="InterPro" id="IPR036390">
    <property type="entry name" value="WH_DNA-bd_sf"/>
</dbReference>
<evidence type="ECO:0000313" key="12">
    <source>
        <dbReference type="EMBL" id="VTZ48520.1"/>
    </source>
</evidence>